<dbReference type="Gene3D" id="3.10.20.310">
    <property type="entry name" value="membrane protein fhac"/>
    <property type="match status" value="5"/>
</dbReference>
<evidence type="ECO:0000256" key="2">
    <source>
        <dbReference type="ARBA" id="ARBA00022452"/>
    </source>
</evidence>
<evidence type="ECO:0000256" key="6">
    <source>
        <dbReference type="ARBA" id="ARBA00023136"/>
    </source>
</evidence>
<dbReference type="Gene3D" id="2.40.160.50">
    <property type="entry name" value="membrane protein fhac: a member of the omp85/tpsb transporter family"/>
    <property type="match status" value="1"/>
</dbReference>
<evidence type="ECO:0000259" key="10">
    <source>
        <dbReference type="PROSITE" id="PS51779"/>
    </source>
</evidence>
<dbReference type="Pfam" id="PF07244">
    <property type="entry name" value="POTRA"/>
    <property type="match status" value="5"/>
</dbReference>
<evidence type="ECO:0000256" key="4">
    <source>
        <dbReference type="ARBA" id="ARBA00022729"/>
    </source>
</evidence>
<name>A0AAT9G8E1_9RICK</name>
<keyword evidence="7 8" id="KW-0998">Cell outer membrane</keyword>
<feature type="domain" description="POTRA" evidence="10">
    <location>
        <begin position="39"/>
        <end position="107"/>
    </location>
</feature>
<dbReference type="PIRSF" id="PIRSF006076">
    <property type="entry name" value="OM_assembly_OMP85"/>
    <property type="match status" value="1"/>
</dbReference>
<proteinExistence type="inferred from homology"/>
<dbReference type="NCBIfam" id="TIGR03303">
    <property type="entry name" value="OM_YaeT"/>
    <property type="match status" value="1"/>
</dbReference>
<comment type="subunit">
    <text evidence="8">Part of the Bam complex.</text>
</comment>
<sequence length="782" mass="87750" precursor="true">MTYKTKQKKVLVKTNFRSTIKLAILATTVLYNTSALSAEYIKKITIQGNKIIEKSTIENYLKLQVGEEYNTSKGDEAIKNLYSTSLFDNISITLVNGGNLIVTVSETPFITKVVFTGNSKIKTSSLSKELLTMSGESMSPAKIQLDVEKIKEIYKRSGRFSTTVTPKIERLENDRVKVTFDIAEGPKTTVKKIYFSGNNNYRSTELQSVILTKQSKWFNFLETNDTYDPDRLEYDKELLKEFYQSVGFADFRVISVTAELNPTKEYFTITYSIEEGAKYNFGNITIDNKLPNIDINEIKKYINVKSGDTFNINSLNKIANKISSHFASKGYPGINVYPDISSKNPDNTADIKFVIDKAEKVFINQINITNNLKTEDKVIRREFKISEGDIFNRSYIEKGHQNLLNLDYFEKVLISVTPTTRKDKYDINIDVEEKSTSSISFDAGYNTAGGPFGRISFLERNLIGTGKVLNAGVQVGKKSISYYGGITEPHFLDKDVSLGFNVFNNYSGRGTSFLSQGDQNYTLKSIGLKPSLGYDIAEDLSHEIDYTLKRDVLSSSGNSSSIFLTEQMGKFITSAIGHTITYDQLDSKIIPKNGYVISGTQEFAGVGGNNKYLKHELDGKYFKSFINNKFTLKLSSSVGDIMGVGGKTVRISDLFNLGDYSLRGFAASGIGPREKITNEGLGGEKYYTFSTELNFPTGLPEDFNLTGAVFMDAGSLWSVGLNSKSIYKSDSFYNDKSLRASVGVGFIWVTRFAPIRMDWAWPIKKKPYDEKQIFHLKFSTHF</sequence>
<dbReference type="EMBL" id="AP029170">
    <property type="protein sequence ID" value="BFD46076.1"/>
    <property type="molecule type" value="Genomic_DNA"/>
</dbReference>
<feature type="domain" description="POTRA" evidence="10">
    <location>
        <begin position="361"/>
        <end position="434"/>
    </location>
</feature>
<dbReference type="PANTHER" id="PTHR12815:SF23">
    <property type="entry name" value="OUTER MEMBRANE PROTEIN ASSEMBLY FACTOR BAMA"/>
    <property type="match status" value="1"/>
</dbReference>
<dbReference type="InterPro" id="IPR010827">
    <property type="entry name" value="BamA/TamA_POTRA"/>
</dbReference>
<dbReference type="GO" id="GO:0043165">
    <property type="term" value="P:Gram-negative-bacterium-type cell outer membrane assembly"/>
    <property type="evidence" value="ECO:0007669"/>
    <property type="project" value="UniProtKB-UniRule"/>
</dbReference>
<comment type="function">
    <text evidence="8">Part of the outer membrane protein assembly complex, which is involved in assembly and insertion of beta-barrel proteins into the outer membrane.</text>
</comment>
<evidence type="ECO:0000256" key="9">
    <source>
        <dbReference type="NCBIfam" id="TIGR03303"/>
    </source>
</evidence>
<dbReference type="PROSITE" id="PS51779">
    <property type="entry name" value="POTRA"/>
    <property type="match status" value="3"/>
</dbReference>
<accession>A0AAT9G8E1</accession>
<gene>
    <name evidence="8 11" type="primary">bamA</name>
    <name evidence="11" type="ORF">DMENIID0002_07220</name>
</gene>
<keyword evidence="2 8" id="KW-1134">Transmembrane beta strand</keyword>
<feature type="chain" id="PRO_5043063664" description="Outer membrane protein assembly factor BamA" evidence="8">
    <location>
        <begin position="38"/>
        <end position="782"/>
    </location>
</feature>
<keyword evidence="4 8" id="KW-0732">Signal</keyword>
<keyword evidence="5 8" id="KW-0677">Repeat</keyword>
<feature type="domain" description="POTRA" evidence="10">
    <location>
        <begin position="108"/>
        <end position="185"/>
    </location>
</feature>
<keyword evidence="6 8" id="KW-0472">Membrane</keyword>
<dbReference type="GO" id="GO:0009279">
    <property type="term" value="C:cell outer membrane"/>
    <property type="evidence" value="ECO:0007669"/>
    <property type="project" value="UniProtKB-SubCell"/>
</dbReference>
<dbReference type="InterPro" id="IPR034746">
    <property type="entry name" value="POTRA"/>
</dbReference>
<dbReference type="InterPro" id="IPR039910">
    <property type="entry name" value="D15-like"/>
</dbReference>
<evidence type="ECO:0000256" key="3">
    <source>
        <dbReference type="ARBA" id="ARBA00022692"/>
    </source>
</evidence>
<comment type="subcellular location">
    <subcellularLocation>
        <location evidence="8">Cell outer membrane</location>
    </subcellularLocation>
    <subcellularLocation>
        <location evidence="1">Membrane</location>
    </subcellularLocation>
</comment>
<dbReference type="AlphaFoldDB" id="A0AAT9G8E1"/>
<dbReference type="PANTHER" id="PTHR12815">
    <property type="entry name" value="SORTING AND ASSEMBLY MACHINERY SAMM50 PROTEIN FAMILY MEMBER"/>
    <property type="match status" value="1"/>
</dbReference>
<evidence type="ECO:0000256" key="8">
    <source>
        <dbReference type="HAMAP-Rule" id="MF_01430"/>
    </source>
</evidence>
<evidence type="ECO:0000256" key="1">
    <source>
        <dbReference type="ARBA" id="ARBA00004370"/>
    </source>
</evidence>
<dbReference type="InterPro" id="IPR000184">
    <property type="entry name" value="Bac_surfAg_D15"/>
</dbReference>
<dbReference type="Pfam" id="PF01103">
    <property type="entry name" value="Omp85"/>
    <property type="match status" value="1"/>
</dbReference>
<dbReference type="HAMAP" id="MF_01430">
    <property type="entry name" value="OM_assembly_BamA"/>
    <property type="match status" value="1"/>
</dbReference>
<evidence type="ECO:0000256" key="5">
    <source>
        <dbReference type="ARBA" id="ARBA00022737"/>
    </source>
</evidence>
<organism evidence="11">
    <name type="scientific">Candidatus Tisiphia endosymbiont of Sergentomyia squamirostris</name>
    <dbReference type="NCBI Taxonomy" id="3113639"/>
    <lineage>
        <taxon>Bacteria</taxon>
        <taxon>Pseudomonadati</taxon>
        <taxon>Pseudomonadota</taxon>
        <taxon>Alphaproteobacteria</taxon>
        <taxon>Rickettsiales</taxon>
        <taxon>Rickettsiaceae</taxon>
        <taxon>Rickettsieae</taxon>
        <taxon>Candidatus Tisiphia</taxon>
    </lineage>
</organism>
<evidence type="ECO:0000313" key="11">
    <source>
        <dbReference type="EMBL" id="BFD46076.1"/>
    </source>
</evidence>
<comment type="similarity">
    <text evidence="8">Belongs to the BamA family.</text>
</comment>
<evidence type="ECO:0000256" key="7">
    <source>
        <dbReference type="ARBA" id="ARBA00023237"/>
    </source>
</evidence>
<dbReference type="InterPro" id="IPR023707">
    <property type="entry name" value="OM_assembly_BamA"/>
</dbReference>
<dbReference type="GO" id="GO:0051205">
    <property type="term" value="P:protein insertion into membrane"/>
    <property type="evidence" value="ECO:0007669"/>
    <property type="project" value="UniProtKB-UniRule"/>
</dbReference>
<keyword evidence="3 8" id="KW-0812">Transmembrane</keyword>
<feature type="signal peptide" evidence="8">
    <location>
        <begin position="1"/>
        <end position="37"/>
    </location>
</feature>
<protein>
    <recommendedName>
        <fullName evidence="8 9">Outer membrane protein assembly factor BamA</fullName>
    </recommendedName>
</protein>
<reference evidence="11" key="1">
    <citation type="submission" date="2024-01" db="EMBL/GenBank/DDBJ databases">
        <title>Sequencing the genomes of a sandfly, Sergentomyia squamirostris, and its two endosymbionts.</title>
        <authorList>
            <person name="Itokawa K."/>
            <person name="Sanjoba C."/>
        </authorList>
    </citation>
    <scope>NUCLEOTIDE SEQUENCE</scope>
    <source>
        <strain evidence="11">RiSSQ</strain>
    </source>
</reference>